<dbReference type="EMBL" id="DF237112">
    <property type="protein sequence ID" value="GAQ83807.1"/>
    <property type="molecule type" value="Genomic_DNA"/>
</dbReference>
<dbReference type="PRINTS" id="PR01217">
    <property type="entry name" value="PRICHEXTENSN"/>
</dbReference>
<evidence type="ECO:0000313" key="2">
    <source>
        <dbReference type="EMBL" id="GAQ83807.1"/>
    </source>
</evidence>
<evidence type="ECO:0000256" key="1">
    <source>
        <dbReference type="SAM" id="MobiDB-lite"/>
    </source>
</evidence>
<sequence length="746" mass="79501">MLMTTQSTYAGRVGPSSIDPALLESADLEVLNLGAALSDSFGLAQPIIATNGRELLQSGCPNPSFQNPCYAPDGASFICCAAGCGNFNGARPTCQGGAPATQTSPPTGTPSKPPPTKAPTNPPPTKAPTNPPPTSAPTNPTTNPPQTNPPTTGDYNPPDNPPMVNPIAAFPVPLGSTATPMVANYCPTAMCFVSDGSRGFCCLTQCPVNPKSYPYCSGDRIGVASGPPTGKPTAAPATPTPTAVIQQITPNPTTNPTQAPVTANPTAAPAAPVTASPTANPTGRDRLFNSYWLIPGNSAPSRNDGWFEVSENLVNPDTKFGLGENAVFFRSLKHHGDHEWELRIGPSGHVYSIKTSTSGGAELVCCQASQTQWMDRVLQSCVSDLRYPGAYTLQQAGSYPQKSPNPFPLYSPNLGVSTGALDRGISVVTLPQQAQIYERDLADKNFWQWVLLQQHLRDIGNGIVELTYVFHNFGPFDLQFVDAPWGGFKFSQFPQYAVGEKTGGYHFEDHSGAWEYTPPADSSSGGWMAFAKTQDAAADAIGIVYAPNQNTQPWPQSLIRFGRLPTEDLNVIEHIHMNQPWEKVTAALPAGGVFYARYYMVLNSVGNIAGAVPDLQQHVSKGPLQFSAAETGFMSVGAPIPVTSWYPIDHPLPHSLPLFLLKYVSTGQTVVSTSPYAFYNTNNGNTADPRGTQYLKFLGWGVKDTGSGAPQGLGAMKLLSQILPQAWFPDPYWGDAVVKADVWVGV</sequence>
<dbReference type="Proteomes" id="UP000054558">
    <property type="component" value="Unassembled WGS sequence"/>
</dbReference>
<accession>A0A1Y1I508</accession>
<dbReference type="AlphaFoldDB" id="A0A1Y1I508"/>
<feature type="compositionally biased region" description="Pro residues" evidence="1">
    <location>
        <begin position="107"/>
        <end position="135"/>
    </location>
</feature>
<feature type="compositionally biased region" description="Low complexity" evidence="1">
    <location>
        <begin position="96"/>
        <end position="106"/>
    </location>
</feature>
<name>A0A1Y1I508_KLENI</name>
<feature type="region of interest" description="Disordered" evidence="1">
    <location>
        <begin position="246"/>
        <end position="282"/>
    </location>
</feature>
<keyword evidence="3" id="KW-1185">Reference proteome</keyword>
<feature type="region of interest" description="Disordered" evidence="1">
    <location>
        <begin position="96"/>
        <end position="164"/>
    </location>
</feature>
<proteinExistence type="predicted"/>
<gene>
    <name evidence="2" type="ORF">KFL_001630050</name>
</gene>
<organism evidence="2 3">
    <name type="scientific">Klebsormidium nitens</name>
    <name type="common">Green alga</name>
    <name type="synonym">Ulothrix nitens</name>
    <dbReference type="NCBI Taxonomy" id="105231"/>
    <lineage>
        <taxon>Eukaryota</taxon>
        <taxon>Viridiplantae</taxon>
        <taxon>Streptophyta</taxon>
        <taxon>Klebsormidiophyceae</taxon>
        <taxon>Klebsormidiales</taxon>
        <taxon>Klebsormidiaceae</taxon>
        <taxon>Klebsormidium</taxon>
    </lineage>
</organism>
<protein>
    <submittedName>
        <fullName evidence="2">Uncharacterized protein</fullName>
    </submittedName>
</protein>
<reference evidence="2 3" key="1">
    <citation type="journal article" date="2014" name="Nat. Commun.">
        <title>Klebsormidium flaccidum genome reveals primary factors for plant terrestrial adaptation.</title>
        <authorList>
            <person name="Hori K."/>
            <person name="Maruyama F."/>
            <person name="Fujisawa T."/>
            <person name="Togashi T."/>
            <person name="Yamamoto N."/>
            <person name="Seo M."/>
            <person name="Sato S."/>
            <person name="Yamada T."/>
            <person name="Mori H."/>
            <person name="Tajima N."/>
            <person name="Moriyama T."/>
            <person name="Ikeuchi M."/>
            <person name="Watanabe M."/>
            <person name="Wada H."/>
            <person name="Kobayashi K."/>
            <person name="Saito M."/>
            <person name="Masuda T."/>
            <person name="Sasaki-Sekimoto Y."/>
            <person name="Mashiguchi K."/>
            <person name="Awai K."/>
            <person name="Shimojima M."/>
            <person name="Masuda S."/>
            <person name="Iwai M."/>
            <person name="Nobusawa T."/>
            <person name="Narise T."/>
            <person name="Kondo S."/>
            <person name="Saito H."/>
            <person name="Sato R."/>
            <person name="Murakawa M."/>
            <person name="Ihara Y."/>
            <person name="Oshima-Yamada Y."/>
            <person name="Ohtaka K."/>
            <person name="Satoh M."/>
            <person name="Sonobe K."/>
            <person name="Ishii M."/>
            <person name="Ohtani R."/>
            <person name="Kanamori-Sato M."/>
            <person name="Honoki R."/>
            <person name="Miyazaki D."/>
            <person name="Mochizuki H."/>
            <person name="Umetsu J."/>
            <person name="Higashi K."/>
            <person name="Shibata D."/>
            <person name="Kamiya Y."/>
            <person name="Sato N."/>
            <person name="Nakamura Y."/>
            <person name="Tabata S."/>
            <person name="Ida S."/>
            <person name="Kurokawa K."/>
            <person name="Ohta H."/>
        </authorList>
    </citation>
    <scope>NUCLEOTIDE SEQUENCE [LARGE SCALE GENOMIC DNA]</scope>
    <source>
        <strain evidence="2 3">NIES-2285</strain>
    </source>
</reference>
<evidence type="ECO:0000313" key="3">
    <source>
        <dbReference type="Proteomes" id="UP000054558"/>
    </source>
</evidence>